<dbReference type="InterPro" id="IPR005226">
    <property type="entry name" value="UPF0014_fam"/>
</dbReference>
<feature type="transmembrane region" description="Helical" evidence="6">
    <location>
        <begin position="193"/>
        <end position="212"/>
    </location>
</feature>
<evidence type="ECO:0000256" key="2">
    <source>
        <dbReference type="ARBA" id="ARBA00005268"/>
    </source>
</evidence>
<dbReference type="AlphaFoldDB" id="A0A5C4S162"/>
<sequence>MNPPIEITLWQLLFGLLFILVAQVTSFIQHLGLNRDITIGTIRTFAQLFLMGYVLTFIFRAENQWLTLAVFLVMIVSAVFIIRGRVKEKSIPYILPTFATMFASYLGTAFFVSAVVVSVDPWWDPRYFLPLGGMVIGNSMSALAIAIERLFNELRQQRNLVETRLCLGANYREASAEMLRTAISSGMIPSINAMMGVGLVFIPGMMAGQILAGTDPLQAIRYQIAIMMMLVGSTAMTSFVTITIVRKRCFGRGEELLLVPGLTSPAQKK</sequence>
<evidence type="ECO:0000256" key="5">
    <source>
        <dbReference type="ARBA" id="ARBA00023136"/>
    </source>
</evidence>
<dbReference type="Proteomes" id="UP000309544">
    <property type="component" value="Unassembled WGS sequence"/>
</dbReference>
<comment type="subcellular location">
    <subcellularLocation>
        <location evidence="1">Membrane</location>
        <topology evidence="1">Multi-pass membrane protein</topology>
    </subcellularLocation>
</comment>
<evidence type="ECO:0000313" key="8">
    <source>
        <dbReference type="Proteomes" id="UP000309544"/>
    </source>
</evidence>
<dbReference type="PANTHER" id="PTHR30028:SF0">
    <property type="entry name" value="PROTEIN ALUMINUM SENSITIVE 3"/>
    <property type="match status" value="1"/>
</dbReference>
<proteinExistence type="inferred from homology"/>
<feature type="transmembrane region" description="Helical" evidence="6">
    <location>
        <begin position="224"/>
        <end position="245"/>
    </location>
</feature>
<comment type="similarity">
    <text evidence="2">Belongs to the UPF0014 family.</text>
</comment>
<evidence type="ECO:0000256" key="3">
    <source>
        <dbReference type="ARBA" id="ARBA00022692"/>
    </source>
</evidence>
<keyword evidence="3 6" id="KW-0812">Transmembrane</keyword>
<protein>
    <submittedName>
        <fullName evidence="7">Iron export ABC transporter permease subunit FetB</fullName>
    </submittedName>
</protein>
<keyword evidence="4 6" id="KW-1133">Transmembrane helix</keyword>
<feature type="transmembrane region" description="Helical" evidence="6">
    <location>
        <begin position="12"/>
        <end position="33"/>
    </location>
</feature>
<gene>
    <name evidence="7" type="primary">fetB</name>
    <name evidence="7" type="ORF">FGF68_05480</name>
</gene>
<dbReference type="EMBL" id="VDCI01000003">
    <property type="protein sequence ID" value="TNJ37025.1"/>
    <property type="molecule type" value="Genomic_DNA"/>
</dbReference>
<evidence type="ECO:0000256" key="1">
    <source>
        <dbReference type="ARBA" id="ARBA00004141"/>
    </source>
</evidence>
<keyword evidence="5 6" id="KW-0472">Membrane</keyword>
<name>A0A5C4S162_PROVB</name>
<keyword evidence="8" id="KW-1185">Reference proteome</keyword>
<dbReference type="Pfam" id="PF03649">
    <property type="entry name" value="UPF0014"/>
    <property type="match status" value="1"/>
</dbReference>
<evidence type="ECO:0000313" key="7">
    <source>
        <dbReference type="EMBL" id="TNJ37025.1"/>
    </source>
</evidence>
<feature type="transmembrane region" description="Helical" evidence="6">
    <location>
        <begin position="65"/>
        <end position="82"/>
    </location>
</feature>
<feature type="transmembrane region" description="Helical" evidence="6">
    <location>
        <begin position="94"/>
        <end position="115"/>
    </location>
</feature>
<organism evidence="7 8">
    <name type="scientific">Prosthecochloris vibrioformis</name>
    <name type="common">Chlorobium vibrioforme</name>
    <dbReference type="NCBI Taxonomy" id="1098"/>
    <lineage>
        <taxon>Bacteria</taxon>
        <taxon>Pseudomonadati</taxon>
        <taxon>Chlorobiota</taxon>
        <taxon>Chlorobiia</taxon>
        <taxon>Chlorobiales</taxon>
        <taxon>Chlorobiaceae</taxon>
        <taxon>Prosthecochloris</taxon>
    </lineage>
</organism>
<evidence type="ECO:0000256" key="4">
    <source>
        <dbReference type="ARBA" id="ARBA00022989"/>
    </source>
</evidence>
<evidence type="ECO:0000256" key="6">
    <source>
        <dbReference type="SAM" id="Phobius"/>
    </source>
</evidence>
<dbReference type="GO" id="GO:0005886">
    <property type="term" value="C:plasma membrane"/>
    <property type="evidence" value="ECO:0007669"/>
    <property type="project" value="TreeGrafter"/>
</dbReference>
<feature type="transmembrane region" description="Helical" evidence="6">
    <location>
        <begin position="40"/>
        <end position="59"/>
    </location>
</feature>
<dbReference type="RefSeq" id="WP_068867108.1">
    <property type="nucleotide sequence ID" value="NZ_VDCI01000003.1"/>
</dbReference>
<feature type="transmembrane region" description="Helical" evidence="6">
    <location>
        <begin position="127"/>
        <end position="147"/>
    </location>
</feature>
<accession>A0A5C4S162</accession>
<dbReference type="PANTHER" id="PTHR30028">
    <property type="entry name" value="UPF0014 INNER MEMBRANE PROTEIN YBBM-RELATED"/>
    <property type="match status" value="1"/>
</dbReference>
<reference evidence="7 8" key="1">
    <citation type="submission" date="2019-05" db="EMBL/GenBank/DDBJ databases">
        <title>Draft Whole-Genome sequence of the green sulfur bacterium Prosthecochloris vibrioformis DSM 260.</title>
        <authorList>
            <person name="Meyer T.E."/>
            <person name="Kyndt J.A."/>
        </authorList>
    </citation>
    <scope>NUCLEOTIDE SEQUENCE [LARGE SCALE GENOMIC DNA]</scope>
    <source>
        <strain evidence="7 8">DSM 260</strain>
    </source>
</reference>
<comment type="caution">
    <text evidence="7">The sequence shown here is derived from an EMBL/GenBank/DDBJ whole genome shotgun (WGS) entry which is preliminary data.</text>
</comment>